<dbReference type="PRINTS" id="PR00077">
    <property type="entry name" value="GPDHDRGNASE"/>
</dbReference>
<name>A0A0D2NR30_9CHLO</name>
<dbReference type="Gene3D" id="3.40.50.720">
    <property type="entry name" value="NAD(P)-binding Rossmann-like Domain"/>
    <property type="match status" value="1"/>
</dbReference>
<dbReference type="GO" id="GO:0141152">
    <property type="term" value="F:glycerol-3-phosphate dehydrogenase (NAD+) activity"/>
    <property type="evidence" value="ECO:0007669"/>
    <property type="project" value="UniProtKB-UniRule"/>
</dbReference>
<feature type="region of interest" description="Disordered" evidence="10">
    <location>
        <begin position="260"/>
        <end position="288"/>
    </location>
</feature>
<keyword evidence="14" id="KW-1185">Reference proteome</keyword>
<dbReference type="InterPro" id="IPR013328">
    <property type="entry name" value="6PGD_dom2"/>
</dbReference>
<gene>
    <name evidence="13" type="ORF">MNEG_1160</name>
</gene>
<evidence type="ECO:0000256" key="1">
    <source>
        <dbReference type="ARBA" id="ARBA00011009"/>
    </source>
</evidence>
<dbReference type="PROSITE" id="PS00957">
    <property type="entry name" value="NAD_G3PDH"/>
    <property type="match status" value="1"/>
</dbReference>
<feature type="binding site" evidence="7">
    <location>
        <position position="177"/>
    </location>
    <ligand>
        <name>NAD(+)</name>
        <dbReference type="ChEBI" id="CHEBI:57540"/>
    </ligand>
</feature>
<keyword evidence="3 7" id="KW-0520">NAD</keyword>
<dbReference type="EC" id="1.1.1.8" evidence="9"/>
<dbReference type="InterPro" id="IPR006168">
    <property type="entry name" value="G3P_DH_NAD-dep"/>
</dbReference>
<dbReference type="GeneID" id="25728878"/>
<dbReference type="Pfam" id="PF01210">
    <property type="entry name" value="NAD_Gly3P_dh_N"/>
    <property type="match status" value="1"/>
</dbReference>
<dbReference type="GO" id="GO:0051287">
    <property type="term" value="F:NAD binding"/>
    <property type="evidence" value="ECO:0007669"/>
    <property type="project" value="UniProtKB-UniRule"/>
</dbReference>
<evidence type="ECO:0000256" key="8">
    <source>
        <dbReference type="RuleBase" id="RU000437"/>
    </source>
</evidence>
<dbReference type="OrthoDB" id="504756at2759"/>
<feature type="binding site" evidence="7">
    <location>
        <position position="56"/>
    </location>
    <ligand>
        <name>NAD(+)</name>
        <dbReference type="ChEBI" id="CHEBI:57540"/>
    </ligand>
</feature>
<feature type="binding site" evidence="7">
    <location>
        <position position="209"/>
    </location>
    <ligand>
        <name>NAD(+)</name>
        <dbReference type="ChEBI" id="CHEBI:57540"/>
    </ligand>
</feature>
<feature type="binding site" evidence="6">
    <location>
        <position position="23"/>
    </location>
    <ligand>
        <name>substrate</name>
    </ligand>
</feature>
<dbReference type="Pfam" id="PF07479">
    <property type="entry name" value="NAD_Gly3P_dh_C"/>
    <property type="match status" value="1"/>
</dbReference>
<dbReference type="PANTHER" id="PTHR11728:SF8">
    <property type="entry name" value="GLYCEROL-3-PHOSPHATE DEHYDROGENASE [NAD(+)]-RELATED"/>
    <property type="match status" value="1"/>
</dbReference>
<comment type="similarity">
    <text evidence="1 8">Belongs to the NAD-dependent glycerol-3-phosphate dehydrogenase family.</text>
</comment>
<dbReference type="InterPro" id="IPR036291">
    <property type="entry name" value="NAD(P)-bd_dom_sf"/>
</dbReference>
<evidence type="ECO:0000259" key="12">
    <source>
        <dbReference type="Pfam" id="PF07479"/>
    </source>
</evidence>
<evidence type="ECO:0000256" key="3">
    <source>
        <dbReference type="ARBA" id="ARBA00023027"/>
    </source>
</evidence>
<reference evidence="13 14" key="1">
    <citation type="journal article" date="2013" name="BMC Genomics">
        <title>Reconstruction of the lipid metabolism for the microalga Monoraphidium neglectum from its genome sequence reveals characteristics suitable for biofuel production.</title>
        <authorList>
            <person name="Bogen C."/>
            <person name="Al-Dilaimi A."/>
            <person name="Albersmeier A."/>
            <person name="Wichmann J."/>
            <person name="Grundmann M."/>
            <person name="Rupp O."/>
            <person name="Lauersen K.J."/>
            <person name="Blifernez-Klassen O."/>
            <person name="Kalinowski J."/>
            <person name="Goesmann A."/>
            <person name="Mussgnug J.H."/>
            <person name="Kruse O."/>
        </authorList>
    </citation>
    <scope>NUCLEOTIDE SEQUENCE [LARGE SCALE GENOMIC DNA]</scope>
    <source>
        <strain evidence="13 14">SAG 48.87</strain>
    </source>
</reference>
<dbReference type="STRING" id="145388.A0A0D2NR30"/>
<dbReference type="RefSeq" id="XP_013905805.1">
    <property type="nucleotide sequence ID" value="XM_014050351.1"/>
</dbReference>
<dbReference type="PANTHER" id="PTHR11728">
    <property type="entry name" value="GLYCEROL-3-PHOSPHATE DEHYDROGENASE"/>
    <property type="match status" value="1"/>
</dbReference>
<evidence type="ECO:0000313" key="13">
    <source>
        <dbReference type="EMBL" id="KIZ06786.1"/>
    </source>
</evidence>
<dbReference type="InterPro" id="IPR011128">
    <property type="entry name" value="G3P_DH_NAD-dep_N"/>
</dbReference>
<dbReference type="AlphaFoldDB" id="A0A0D2NR30"/>
<dbReference type="EMBL" id="KK100330">
    <property type="protein sequence ID" value="KIZ06786.1"/>
    <property type="molecule type" value="Genomic_DNA"/>
</dbReference>
<feature type="domain" description="Glycerol-3-phosphate dehydrogenase NAD-dependent C-terminal" evidence="12">
    <location>
        <begin position="102"/>
        <end position="251"/>
    </location>
</feature>
<comment type="catalytic activity">
    <reaction evidence="4 9">
        <text>sn-glycerol 3-phosphate + NAD(+) = dihydroxyacetone phosphate + NADH + H(+)</text>
        <dbReference type="Rhea" id="RHEA:11092"/>
        <dbReference type="ChEBI" id="CHEBI:15378"/>
        <dbReference type="ChEBI" id="CHEBI:57540"/>
        <dbReference type="ChEBI" id="CHEBI:57597"/>
        <dbReference type="ChEBI" id="CHEBI:57642"/>
        <dbReference type="ChEBI" id="CHEBI:57945"/>
        <dbReference type="EC" id="1.1.1.8"/>
    </reaction>
</comment>
<dbReference type="SUPFAM" id="SSF48179">
    <property type="entry name" value="6-phosphogluconate dehydrogenase C-terminal domain-like"/>
    <property type="match status" value="1"/>
</dbReference>
<feature type="domain" description="Glycerol-3-phosphate dehydrogenase NAD-dependent N-terminal" evidence="11">
    <location>
        <begin position="1"/>
        <end position="63"/>
    </location>
</feature>
<evidence type="ECO:0000256" key="6">
    <source>
        <dbReference type="PIRSR" id="PIRSR000114-2"/>
    </source>
</evidence>
<dbReference type="InterPro" id="IPR006109">
    <property type="entry name" value="G3P_DH_NAD-dep_C"/>
</dbReference>
<feature type="binding site" evidence="6">
    <location>
        <begin position="177"/>
        <end position="178"/>
    </location>
    <ligand>
        <name>substrate</name>
    </ligand>
</feature>
<dbReference type="SUPFAM" id="SSF51735">
    <property type="entry name" value="NAD(P)-binding Rossmann-fold domains"/>
    <property type="match status" value="1"/>
</dbReference>
<feature type="active site" description="Proton acceptor" evidence="5">
    <location>
        <position position="113"/>
    </location>
</feature>
<evidence type="ECO:0000256" key="10">
    <source>
        <dbReference type="SAM" id="MobiDB-lite"/>
    </source>
</evidence>
<dbReference type="KEGG" id="mng:MNEG_1160"/>
<dbReference type="Proteomes" id="UP000054498">
    <property type="component" value="Unassembled WGS sequence"/>
</dbReference>
<feature type="binding site" evidence="7">
    <location>
        <position position="211"/>
    </location>
    <ligand>
        <name>NAD(+)</name>
        <dbReference type="ChEBI" id="CHEBI:57540"/>
    </ligand>
</feature>
<protein>
    <recommendedName>
        <fullName evidence="9">Glycerol-3-phosphate dehydrogenase [NAD(+)]</fullName>
        <ecNumber evidence="9">1.1.1.8</ecNumber>
    </recommendedName>
</protein>
<evidence type="ECO:0000256" key="4">
    <source>
        <dbReference type="ARBA" id="ARBA00048683"/>
    </source>
</evidence>
<organism evidence="13 14">
    <name type="scientific">Monoraphidium neglectum</name>
    <dbReference type="NCBI Taxonomy" id="145388"/>
    <lineage>
        <taxon>Eukaryota</taxon>
        <taxon>Viridiplantae</taxon>
        <taxon>Chlorophyta</taxon>
        <taxon>core chlorophytes</taxon>
        <taxon>Chlorophyceae</taxon>
        <taxon>CS clade</taxon>
        <taxon>Sphaeropleales</taxon>
        <taxon>Selenastraceae</taxon>
        <taxon>Monoraphidium</taxon>
    </lineage>
</organism>
<dbReference type="InterPro" id="IPR008927">
    <property type="entry name" value="6-PGluconate_DH-like_C_sf"/>
</dbReference>
<dbReference type="GO" id="GO:0046168">
    <property type="term" value="P:glycerol-3-phosphate catabolic process"/>
    <property type="evidence" value="ECO:0007669"/>
    <property type="project" value="UniProtKB-UniRule"/>
</dbReference>
<evidence type="ECO:0000313" key="14">
    <source>
        <dbReference type="Proteomes" id="UP000054498"/>
    </source>
</evidence>
<keyword evidence="2 8" id="KW-0560">Oxidoreductase</keyword>
<dbReference type="GO" id="GO:0005829">
    <property type="term" value="C:cytosol"/>
    <property type="evidence" value="ECO:0007669"/>
    <property type="project" value="TreeGrafter"/>
</dbReference>
<evidence type="ECO:0000256" key="5">
    <source>
        <dbReference type="PIRSR" id="PIRSR000114-1"/>
    </source>
</evidence>
<dbReference type="Gene3D" id="1.10.1040.10">
    <property type="entry name" value="N-(1-d-carboxylethyl)-l-norvaline Dehydrogenase, domain 2"/>
    <property type="match status" value="1"/>
</dbReference>
<evidence type="ECO:0000256" key="7">
    <source>
        <dbReference type="PIRSR" id="PIRSR000114-3"/>
    </source>
</evidence>
<dbReference type="PIRSF" id="PIRSF000114">
    <property type="entry name" value="Glycerol-3-P_dh"/>
    <property type="match status" value="1"/>
</dbReference>
<dbReference type="GO" id="GO:0005975">
    <property type="term" value="P:carbohydrate metabolic process"/>
    <property type="evidence" value="ECO:0007669"/>
    <property type="project" value="InterPro"/>
</dbReference>
<evidence type="ECO:0000256" key="2">
    <source>
        <dbReference type="ARBA" id="ARBA00023002"/>
    </source>
</evidence>
<sequence length="288" mass="30811">MRGICKQLIGKIKRDAIAVSLTKGMRVRTDGPQLISQMVSKYLNIDCSVLMGANIAKDIGAEQARRRGVLSEAVIGFASLENALVLKKLFQTKYFRISLLPDVAGAEMCGTLKNIVALAAGFVDGLGLGPNSKATIMRQGLIEMRAFSKALYPTIRDETFFEPCGMADLIATCYGGRNRLVAEAFTKAAMAGAPKSFDALEAELLNGQKLQGVLTSNEVQEILKARDWEADYPLFTTVNRIVSGAVPPSAVTDFMTVGSEPQEGPAVDANGIPVAPAKKRTPPLLSST</sequence>
<dbReference type="FunFam" id="1.10.1040.10:FF:000004">
    <property type="entry name" value="Glycerol-3-phosphate dehydrogenase [NAD(+)]"/>
    <property type="match status" value="1"/>
</dbReference>
<evidence type="ECO:0000259" key="11">
    <source>
        <dbReference type="Pfam" id="PF01210"/>
    </source>
</evidence>
<accession>A0A0D2NR30</accession>
<proteinExistence type="inferred from homology"/>
<evidence type="ECO:0000256" key="9">
    <source>
        <dbReference type="RuleBase" id="RU361243"/>
    </source>
</evidence>